<protein>
    <recommendedName>
        <fullName evidence="3">PQQ-like domain-containing protein</fullName>
    </recommendedName>
</protein>
<gene>
    <name evidence="1" type="ORF">GCM10008088_24550</name>
</gene>
<dbReference type="EMBL" id="BMWY01000007">
    <property type="protein sequence ID" value="GGZ62134.1"/>
    <property type="molecule type" value="Genomic_DNA"/>
</dbReference>
<evidence type="ECO:0000313" key="1">
    <source>
        <dbReference type="EMBL" id="GGZ62134.1"/>
    </source>
</evidence>
<proteinExistence type="predicted"/>
<sequence>MNLMQIVMNKIILTFSLIIGFNLAIKAQTFNWGYPFGIVDETEKTITHVVEDKLYRVSSYYDLEVFNFEVTADQFSLQDFKKIESLDLSVKQPAMGSAMLTINSVYQQEATDFTFFYTEYNRDLKQRELFWNNVNIDSGEKNDPIKITQQEAKNSFNQGHYYTAQSENKKFYAVLGETYFHKKEKEKIQLLLLDANKKIVKETTFEYDLLDDRNKKQEIFVSNNGEVFIVKKIDLKKQKPFLSVYHWNPASNKMNNYSLKQDDNYQIYDFKMKAIDNEMLFVGLLKYEKSTSIGMKVDMDGRHSGTYAGGILLTRFAADGSLDYMQRNDFTNIVSNLTFNKIIIEDTNAWMISDLSYVEKKSKSTNIAAGNIEYDYNYLNNGFLISYLDTENGELVWNQKIETQEPDTKNDNGAYLSTLAFTANGNLNLLYNETREVRNDRGYKRNRRFPIRHIFSTTGEELSKEAIISAGIGVKYDEDFELNTSILIPVNDNTYILRAKSNSQFKYGYLKL</sequence>
<evidence type="ECO:0000313" key="2">
    <source>
        <dbReference type="Proteomes" id="UP000615593"/>
    </source>
</evidence>
<name>A0ABQ3BZ91_9FLAO</name>
<reference evidence="2" key="1">
    <citation type="journal article" date="2019" name="Int. J. Syst. Evol. Microbiol.">
        <title>The Global Catalogue of Microorganisms (GCM) 10K type strain sequencing project: providing services to taxonomists for standard genome sequencing and annotation.</title>
        <authorList>
            <consortium name="The Broad Institute Genomics Platform"/>
            <consortium name="The Broad Institute Genome Sequencing Center for Infectious Disease"/>
            <person name="Wu L."/>
            <person name="Ma J."/>
        </authorList>
    </citation>
    <scope>NUCLEOTIDE SEQUENCE [LARGE SCALE GENOMIC DNA]</scope>
    <source>
        <strain evidence="2">KCTC 12708</strain>
    </source>
</reference>
<keyword evidence="2" id="KW-1185">Reference proteome</keyword>
<evidence type="ECO:0008006" key="3">
    <source>
        <dbReference type="Google" id="ProtNLM"/>
    </source>
</evidence>
<organism evidence="1 2">
    <name type="scientific">Mesonia mobilis</name>
    <dbReference type="NCBI Taxonomy" id="369791"/>
    <lineage>
        <taxon>Bacteria</taxon>
        <taxon>Pseudomonadati</taxon>
        <taxon>Bacteroidota</taxon>
        <taxon>Flavobacteriia</taxon>
        <taxon>Flavobacteriales</taxon>
        <taxon>Flavobacteriaceae</taxon>
        <taxon>Mesonia</taxon>
    </lineage>
</organism>
<accession>A0ABQ3BZ91</accession>
<comment type="caution">
    <text evidence="1">The sequence shown here is derived from an EMBL/GenBank/DDBJ whole genome shotgun (WGS) entry which is preliminary data.</text>
</comment>
<dbReference type="Proteomes" id="UP000615593">
    <property type="component" value="Unassembled WGS sequence"/>
</dbReference>